<protein>
    <submittedName>
        <fullName evidence="3">Uncharacterized protein</fullName>
    </submittedName>
</protein>
<reference evidence="3 4" key="1">
    <citation type="submission" date="2020-04" db="EMBL/GenBank/DDBJ databases">
        <authorList>
            <person name="Alioto T."/>
            <person name="Alioto T."/>
            <person name="Gomez Garrido J."/>
        </authorList>
    </citation>
    <scope>NUCLEOTIDE SEQUENCE [LARGE SCALE GENOMIC DNA]</scope>
</reference>
<feature type="compositionally biased region" description="Basic and acidic residues" evidence="1">
    <location>
        <begin position="197"/>
        <end position="215"/>
    </location>
</feature>
<evidence type="ECO:0000313" key="4">
    <source>
        <dbReference type="Proteomes" id="UP000494165"/>
    </source>
</evidence>
<organism evidence="3 4">
    <name type="scientific">Cloeon dipterum</name>
    <dbReference type="NCBI Taxonomy" id="197152"/>
    <lineage>
        <taxon>Eukaryota</taxon>
        <taxon>Metazoa</taxon>
        <taxon>Ecdysozoa</taxon>
        <taxon>Arthropoda</taxon>
        <taxon>Hexapoda</taxon>
        <taxon>Insecta</taxon>
        <taxon>Pterygota</taxon>
        <taxon>Palaeoptera</taxon>
        <taxon>Ephemeroptera</taxon>
        <taxon>Pisciforma</taxon>
        <taxon>Baetidae</taxon>
        <taxon>Cloeon</taxon>
    </lineage>
</organism>
<keyword evidence="2" id="KW-0472">Membrane</keyword>
<dbReference type="Proteomes" id="UP000494165">
    <property type="component" value="Unassembled WGS sequence"/>
</dbReference>
<dbReference type="AlphaFoldDB" id="A0A8S1DZ86"/>
<accession>A0A8S1DZ86</accession>
<gene>
    <name evidence="3" type="ORF">CLODIP_2_CD01958</name>
</gene>
<dbReference type="EMBL" id="CADEPI010000416">
    <property type="protein sequence ID" value="CAB3385489.1"/>
    <property type="molecule type" value="Genomic_DNA"/>
</dbReference>
<feature type="region of interest" description="Disordered" evidence="1">
    <location>
        <begin position="191"/>
        <end position="215"/>
    </location>
</feature>
<sequence>MGKNVNQGYQANYQQYAAKTPSYGKESILATPNYQAAETTTANSTQPIQTADDVTLIIVVAVIGTLVLILILCGGIIFWLALRLKRSQKSNRQSNTDTRAIASVQSEEYDDVAPAPPAEINIYEEIASTLHYDYVTNPPQPPELCTRPVFSSPDMPPYSEIVTPLGPPPLVPAEYDDVGPVEKEQHCEYVEPAGPSKAEKNEKHSDEEQYLKILP</sequence>
<comment type="caution">
    <text evidence="3">The sequence shown here is derived from an EMBL/GenBank/DDBJ whole genome shotgun (WGS) entry which is preliminary data.</text>
</comment>
<evidence type="ECO:0000313" key="3">
    <source>
        <dbReference type="EMBL" id="CAB3385489.1"/>
    </source>
</evidence>
<keyword evidence="2" id="KW-0812">Transmembrane</keyword>
<evidence type="ECO:0000256" key="1">
    <source>
        <dbReference type="SAM" id="MobiDB-lite"/>
    </source>
</evidence>
<keyword evidence="4" id="KW-1185">Reference proteome</keyword>
<keyword evidence="2" id="KW-1133">Transmembrane helix</keyword>
<evidence type="ECO:0000256" key="2">
    <source>
        <dbReference type="SAM" id="Phobius"/>
    </source>
</evidence>
<proteinExistence type="predicted"/>
<feature type="transmembrane region" description="Helical" evidence="2">
    <location>
        <begin position="56"/>
        <end position="82"/>
    </location>
</feature>
<name>A0A8S1DZ86_9INSE</name>